<feature type="compositionally biased region" description="Basic and acidic residues" evidence="13">
    <location>
        <begin position="499"/>
        <end position="521"/>
    </location>
</feature>
<keyword evidence="4" id="KW-0963">Cytoplasm</keyword>
<dbReference type="VEuPathDB" id="VectorBase:LLONM1_009653"/>
<dbReference type="AlphaFoldDB" id="A0A1B0GH66"/>
<dbReference type="GO" id="GO:0006508">
    <property type="term" value="P:proteolysis"/>
    <property type="evidence" value="ECO:0007669"/>
    <property type="project" value="UniProtKB-KW"/>
</dbReference>
<name>A0A1B0GH66_LUTLO</name>
<dbReference type="EMBL" id="AJWK01004002">
    <property type="status" value="NOT_ANNOTATED_CDS"/>
    <property type="molecule type" value="Genomic_DNA"/>
</dbReference>
<dbReference type="Gene3D" id="3.40.630.10">
    <property type="entry name" value="Zn peptidases"/>
    <property type="match status" value="2"/>
</dbReference>
<keyword evidence="17" id="KW-1185">Reference proteome</keyword>
<dbReference type="EMBL" id="GITU01012239">
    <property type="protein sequence ID" value="MBC1180942.1"/>
    <property type="molecule type" value="Transcribed_RNA"/>
</dbReference>
<dbReference type="EMBL" id="AJWK01003999">
    <property type="status" value="NOT_ANNOTATED_CDS"/>
    <property type="molecule type" value="Genomic_DNA"/>
</dbReference>
<feature type="compositionally biased region" description="Low complexity" evidence="13">
    <location>
        <begin position="400"/>
        <end position="412"/>
    </location>
</feature>
<keyword evidence="8" id="KW-0862">Zinc</keyword>
<feature type="region of interest" description="Disordered" evidence="13">
    <location>
        <begin position="697"/>
        <end position="721"/>
    </location>
</feature>
<evidence type="ECO:0000256" key="11">
    <source>
        <dbReference type="ARBA" id="ARBA00026108"/>
    </source>
</evidence>
<reference evidence="17" key="1">
    <citation type="submission" date="2012-05" db="EMBL/GenBank/DDBJ databases">
        <title>Whole Genome Assembly of Lutzomyia longipalpis.</title>
        <authorList>
            <person name="Richards S."/>
            <person name="Qu C."/>
            <person name="Dillon R."/>
            <person name="Worley K."/>
            <person name="Scherer S."/>
            <person name="Batterton M."/>
            <person name="Taylor A."/>
            <person name="Hawes A."/>
            <person name="Hernandez B."/>
            <person name="Kovar C."/>
            <person name="Mandapat C."/>
            <person name="Pham C."/>
            <person name="Qu C."/>
            <person name="Jing C."/>
            <person name="Bess C."/>
            <person name="Bandaranaike D."/>
            <person name="Ngo D."/>
            <person name="Ongeri F."/>
            <person name="Arias F."/>
            <person name="Lara F."/>
            <person name="Weissenberger G."/>
            <person name="Kamau G."/>
            <person name="Han H."/>
            <person name="Shen H."/>
            <person name="Dinh H."/>
            <person name="Khalil I."/>
            <person name="Jones J."/>
            <person name="Shafer J."/>
            <person name="Jayaseelan J."/>
            <person name="Quiroz J."/>
            <person name="Blankenburg K."/>
            <person name="Nguyen L."/>
            <person name="Jackson L."/>
            <person name="Francisco L."/>
            <person name="Tang L.-Y."/>
            <person name="Pu L.-L."/>
            <person name="Perales L."/>
            <person name="Lorensuhewa L."/>
            <person name="Munidasa M."/>
            <person name="Coyle M."/>
            <person name="Taylor M."/>
            <person name="Puazo M."/>
            <person name="Firestine M."/>
            <person name="Scheel M."/>
            <person name="Javaid M."/>
            <person name="Wang M."/>
            <person name="Li M."/>
            <person name="Tabassum N."/>
            <person name="Saada N."/>
            <person name="Osuji N."/>
            <person name="Aqrawi P."/>
            <person name="Fu Q."/>
            <person name="Thornton R."/>
            <person name="Raj R."/>
            <person name="Goodspeed R."/>
            <person name="Mata R."/>
            <person name="Najjar R."/>
            <person name="Gubbala S."/>
            <person name="Lee S."/>
            <person name="Denson S."/>
            <person name="Patil S."/>
            <person name="Macmil S."/>
            <person name="Qi S."/>
            <person name="Matskevitch T."/>
            <person name="Palculict T."/>
            <person name="Mathew T."/>
            <person name="Vee V."/>
            <person name="Velamala V."/>
            <person name="Korchina V."/>
            <person name="Cai W."/>
            <person name="Liu W."/>
            <person name="Dai W."/>
            <person name="Zou X."/>
            <person name="Zhu Y."/>
            <person name="Zhang Y."/>
            <person name="Wu Y.-Q."/>
            <person name="Xin Y."/>
            <person name="Nazarath L."/>
            <person name="Kovar C."/>
            <person name="Han Y."/>
            <person name="Muzny D."/>
            <person name="Gibbs R."/>
        </authorList>
    </citation>
    <scope>NUCLEOTIDE SEQUENCE [LARGE SCALE GENOMIC DNA]</scope>
    <source>
        <strain evidence="17">Jacobina</strain>
    </source>
</reference>
<feature type="compositionally biased region" description="Basic and acidic residues" evidence="13">
    <location>
        <begin position="418"/>
        <end position="431"/>
    </location>
</feature>
<evidence type="ECO:0000256" key="10">
    <source>
        <dbReference type="ARBA" id="ARBA00024524"/>
    </source>
</evidence>
<protein>
    <recommendedName>
        <fullName evidence="11">tubulin-glutamate carboxypeptidase</fullName>
        <ecNumber evidence="11">3.4.17.24</ecNumber>
    </recommendedName>
</protein>
<reference evidence="16" key="3">
    <citation type="submission" date="2020-05" db="UniProtKB">
        <authorList>
            <consortium name="EnsemblMetazoa"/>
        </authorList>
    </citation>
    <scope>IDENTIFICATION</scope>
    <source>
        <strain evidence="16">Jacobina</strain>
    </source>
</reference>
<feature type="compositionally biased region" description="Low complexity" evidence="13">
    <location>
        <begin position="700"/>
        <end position="711"/>
    </location>
</feature>
<evidence type="ECO:0000256" key="5">
    <source>
        <dbReference type="ARBA" id="ARBA00022670"/>
    </source>
</evidence>
<proteinExistence type="inferred from homology"/>
<comment type="subcellular location">
    <subcellularLocation>
        <location evidence="2">Cytoplasm</location>
    </subcellularLocation>
</comment>
<evidence type="ECO:0000256" key="3">
    <source>
        <dbReference type="ARBA" id="ARBA00005988"/>
    </source>
</evidence>
<evidence type="ECO:0000256" key="13">
    <source>
        <dbReference type="SAM" id="MobiDB-lite"/>
    </source>
</evidence>
<evidence type="ECO:0000259" key="14">
    <source>
        <dbReference type="PROSITE" id="PS52035"/>
    </source>
</evidence>
<dbReference type="EMBL" id="AJWK01004000">
    <property type="status" value="NOT_ANNOTATED_CDS"/>
    <property type="molecule type" value="Genomic_DNA"/>
</dbReference>
<evidence type="ECO:0000256" key="1">
    <source>
        <dbReference type="ARBA" id="ARBA00001947"/>
    </source>
</evidence>
<evidence type="ECO:0000256" key="4">
    <source>
        <dbReference type="ARBA" id="ARBA00022490"/>
    </source>
</evidence>
<dbReference type="Pfam" id="PF00246">
    <property type="entry name" value="Peptidase_M14"/>
    <property type="match status" value="1"/>
</dbReference>
<comment type="catalytic activity">
    <reaction evidence="10">
        <text>C-terminal L-alpha-aminoacyl-L-glutamyl-L-glutamyl-[tubulin] + H2O = C-terminal L-alpha-aminoacyl-L-glutamyl-[tubulin] + L-glutamate</text>
        <dbReference type="Rhea" id="RHEA:63792"/>
        <dbReference type="Rhea" id="RHEA-COMP:16435"/>
        <dbReference type="Rhea" id="RHEA-COMP:16436"/>
        <dbReference type="ChEBI" id="CHEBI:15377"/>
        <dbReference type="ChEBI" id="CHEBI:29985"/>
        <dbReference type="ChEBI" id="CHEBI:149555"/>
        <dbReference type="ChEBI" id="CHEBI:149556"/>
        <dbReference type="EC" id="3.4.17.24"/>
    </reaction>
    <physiologicalReaction direction="left-to-right" evidence="10">
        <dbReference type="Rhea" id="RHEA:63793"/>
    </physiologicalReaction>
</comment>
<feature type="region of interest" description="Disordered" evidence="13">
    <location>
        <begin position="394"/>
        <end position="438"/>
    </location>
</feature>
<evidence type="ECO:0000256" key="6">
    <source>
        <dbReference type="ARBA" id="ARBA00022723"/>
    </source>
</evidence>
<dbReference type="Gene3D" id="2.60.40.3120">
    <property type="match status" value="1"/>
</dbReference>
<dbReference type="GO" id="GO:0005737">
    <property type="term" value="C:cytoplasm"/>
    <property type="evidence" value="ECO:0007669"/>
    <property type="project" value="UniProtKB-SubCell"/>
</dbReference>
<accession>A0A1B0GH66</accession>
<dbReference type="EC" id="3.4.17.24" evidence="11"/>
<dbReference type="InterPro" id="IPR000834">
    <property type="entry name" value="Peptidase_M14"/>
</dbReference>
<dbReference type="GO" id="GO:0004181">
    <property type="term" value="F:metallocarboxypeptidase activity"/>
    <property type="evidence" value="ECO:0007669"/>
    <property type="project" value="InterPro"/>
</dbReference>
<dbReference type="SUPFAM" id="SSF53187">
    <property type="entry name" value="Zn-dependent exopeptidases"/>
    <property type="match status" value="1"/>
</dbReference>
<dbReference type="EnsemblMetazoa" id="LLOJ001041-RA">
    <property type="protein sequence ID" value="LLOJ001041-PA"/>
    <property type="gene ID" value="LLOJ001041"/>
</dbReference>
<keyword evidence="15" id="KW-0121">Carboxypeptidase</keyword>
<evidence type="ECO:0000256" key="7">
    <source>
        <dbReference type="ARBA" id="ARBA00022801"/>
    </source>
</evidence>
<dbReference type="PANTHER" id="PTHR12756:SF12">
    <property type="entry name" value="CYTOSOLIC CARBOXYPEPTIDASE-LIKE PROTEIN 5"/>
    <property type="match status" value="1"/>
</dbReference>
<evidence type="ECO:0000256" key="9">
    <source>
        <dbReference type="ARBA" id="ARBA00023049"/>
    </source>
</evidence>
<evidence type="ECO:0000256" key="2">
    <source>
        <dbReference type="ARBA" id="ARBA00004496"/>
    </source>
</evidence>
<keyword evidence="6" id="KW-0479">Metal-binding</keyword>
<dbReference type="GO" id="GO:0008270">
    <property type="term" value="F:zinc ion binding"/>
    <property type="evidence" value="ECO:0007669"/>
    <property type="project" value="InterPro"/>
</dbReference>
<dbReference type="VEuPathDB" id="VectorBase:LLOJ001041"/>
<sequence length="966" mass="107414">MKFTCGGYTFNSDFDSGNLGKVQVVRAPISEENKGNYSRETDAQPIRAVADAPPQDAVVAEFNIWTCPDCGGTQYENSNRTWFFFCVRGGRSLDVAKFNVMNLNRQAKLYSQGMHPVVKVGANGKWERIKDKPSYTVEDDNFIVSFLHRGGEDTEQEFFYAFTYPYTYTELQNYLSRLDRRFRKRQFELKVKQIEGVASSSKADEIAAERLKELESACASPNLNVLHLNEEEFKSEIYFYRELLTYSVEKRRVDLITISSYHGISEEHSTSLSYISQQEDYFVSSRVHPGETPASFVLNGFLTLLLDRKSSIAATLRRLYVFKIVPFLNPDGVYNGLYRSDTLGHNLNRVYLNPNPETHPSIYAVRKLIRFYHYGCDKAEGEEPEIAVGTTFAESGVEKNSSSSNSDNVTSNEPSPEASEREGEVTPKEVPEISPENTNKVEVIVEMKPPPCPPCPSCPEKSSLPPPTKAIRPKKPFQLTPINPNKVPLQKNPGSGVNARKDVKSRGIKKDASAESEEKPNDSSNLFLYIDLHGHASKKGVFMYGNHMSNSTEAIECMLLPRLMSLNCHHFHFDACNFSERNMYHKGKRDGLSKEGSGRVSVFKMTGLIKSYTLECNYNTGKCVNVLPPRGKESASKVVNLLPPKYTPAIFEEIGRALGPSILDLTNSNPLSRLANSDYRSLQGLRNAMRLELEKTFAKTSHSTSSSSGSGKANPTVRKTKVIKRSGVMNPPPPLEISKENKAYCNLQNWENRSNLSLVMARGGNRLNLLKGQRKVFGGAAKVNAGASTSNPNPAPTTFAKKVPMVKGVVKETHAQIPPKRKKVVVGAKMDKEQTFHLDPTKSLSSASSLPNFFPTPTAGEPLYLLDVKTATATKVETTHKDDDHAKPSCSHEKPPFLQKLKKTHTFTVLPSTSTATTSGSSPKASSGGGKRLQKSATATPLKMKRSLKTEPNIKRKKCRVKTVWH</sequence>
<feature type="compositionally biased region" description="Low complexity" evidence="13">
    <location>
        <begin position="911"/>
        <end position="926"/>
    </location>
</feature>
<evidence type="ECO:0000313" key="17">
    <source>
        <dbReference type="Proteomes" id="UP000092461"/>
    </source>
</evidence>
<dbReference type="InterPro" id="IPR034286">
    <property type="entry name" value="M14_AGBL5-like"/>
</dbReference>
<evidence type="ECO:0000256" key="12">
    <source>
        <dbReference type="PROSITE-ProRule" id="PRU01379"/>
    </source>
</evidence>
<keyword evidence="5" id="KW-0645">Protease</keyword>
<feature type="domain" description="Peptidase M14" evidence="14">
    <location>
        <begin position="210"/>
        <end position="666"/>
    </location>
</feature>
<comment type="similarity">
    <text evidence="3 12">Belongs to the peptidase M14 family.</text>
</comment>
<feature type="active site" description="Proton donor/acceptor" evidence="12">
    <location>
        <position position="615"/>
    </location>
</feature>
<dbReference type="InterPro" id="IPR050821">
    <property type="entry name" value="Cytosolic_carboxypeptidase"/>
</dbReference>
<feature type="region of interest" description="Disordered" evidence="13">
    <location>
        <begin position="911"/>
        <end position="966"/>
    </location>
</feature>
<keyword evidence="9" id="KW-0482">Metalloprotease</keyword>
<dbReference type="PROSITE" id="PS52035">
    <property type="entry name" value="PEPTIDASE_M14"/>
    <property type="match status" value="1"/>
</dbReference>
<evidence type="ECO:0000313" key="15">
    <source>
        <dbReference type="EMBL" id="MBC1180942.1"/>
    </source>
</evidence>
<evidence type="ECO:0000313" key="16">
    <source>
        <dbReference type="EnsemblMetazoa" id="LLOJ001041-PA"/>
    </source>
</evidence>
<dbReference type="PANTHER" id="PTHR12756">
    <property type="entry name" value="CYTOSOLIC CARBOXYPEPTIDASE"/>
    <property type="match status" value="1"/>
</dbReference>
<feature type="region of interest" description="Disordered" evidence="13">
    <location>
        <begin position="455"/>
        <end position="521"/>
    </location>
</feature>
<dbReference type="Proteomes" id="UP000092461">
    <property type="component" value="Unassembled WGS sequence"/>
</dbReference>
<dbReference type="CDD" id="cd06236">
    <property type="entry name" value="M14_AGBL5_like"/>
    <property type="match status" value="1"/>
</dbReference>
<dbReference type="EMBL" id="AJWK01004001">
    <property type="status" value="NOT_ANNOTATED_CDS"/>
    <property type="molecule type" value="Genomic_DNA"/>
</dbReference>
<comment type="cofactor">
    <cofactor evidence="1">
        <name>Zn(2+)</name>
        <dbReference type="ChEBI" id="CHEBI:29105"/>
    </cofactor>
</comment>
<feature type="compositionally biased region" description="Basic residues" evidence="13">
    <location>
        <begin position="955"/>
        <end position="966"/>
    </location>
</feature>
<keyword evidence="7" id="KW-0378">Hydrolase</keyword>
<reference evidence="15" key="2">
    <citation type="journal article" date="2020" name="BMC">
        <title>Leishmania infection induces a limited differential gene expression in the sand fly midgut.</title>
        <authorList>
            <person name="Coutinho-Abreu I.V."/>
            <person name="Serafim T.D."/>
            <person name="Meneses C."/>
            <person name="Kamhawi S."/>
            <person name="Oliveira F."/>
            <person name="Valenzuela J.G."/>
        </authorList>
    </citation>
    <scope>NUCLEOTIDE SEQUENCE</scope>
    <source>
        <strain evidence="15">Jacobina</strain>
        <tissue evidence="15">Midgut</tissue>
    </source>
</reference>
<evidence type="ECO:0000256" key="8">
    <source>
        <dbReference type="ARBA" id="ARBA00022833"/>
    </source>
</evidence>
<organism evidence="16 17">
    <name type="scientific">Lutzomyia longipalpis</name>
    <name type="common">Sand fly</name>
    <dbReference type="NCBI Taxonomy" id="7200"/>
    <lineage>
        <taxon>Eukaryota</taxon>
        <taxon>Metazoa</taxon>
        <taxon>Ecdysozoa</taxon>
        <taxon>Arthropoda</taxon>
        <taxon>Hexapoda</taxon>
        <taxon>Insecta</taxon>
        <taxon>Pterygota</taxon>
        <taxon>Neoptera</taxon>
        <taxon>Endopterygota</taxon>
        <taxon>Diptera</taxon>
        <taxon>Nematocera</taxon>
        <taxon>Psychodoidea</taxon>
        <taxon>Psychodidae</taxon>
        <taxon>Lutzomyia</taxon>
        <taxon>Lutzomyia</taxon>
    </lineage>
</organism>